<comment type="catalytic activity">
    <reaction evidence="7 8">
        <text>L-histidinol phosphate + H2O = L-histidinol + phosphate</text>
        <dbReference type="Rhea" id="RHEA:14465"/>
        <dbReference type="ChEBI" id="CHEBI:15377"/>
        <dbReference type="ChEBI" id="CHEBI:43474"/>
        <dbReference type="ChEBI" id="CHEBI:57699"/>
        <dbReference type="ChEBI" id="CHEBI:57980"/>
        <dbReference type="EC" id="3.1.3.15"/>
    </reaction>
</comment>
<keyword evidence="4 8" id="KW-0028">Amino-acid biosynthesis</keyword>
<protein>
    <recommendedName>
        <fullName evidence="3 8">Histidinol-phosphatase</fullName>
        <shortName evidence="8">HolPase</shortName>
        <ecNumber evidence="3 8">3.1.3.15</ecNumber>
    </recommendedName>
</protein>
<evidence type="ECO:0000259" key="9">
    <source>
        <dbReference type="SMART" id="SM00481"/>
    </source>
</evidence>
<name>A0A1I3AVL5_9FIRM</name>
<dbReference type="InterPro" id="IPR016195">
    <property type="entry name" value="Pol/histidinol_Pase-like"/>
</dbReference>
<dbReference type="NCBIfam" id="TIGR01856">
    <property type="entry name" value="hisJ_fam"/>
    <property type="match status" value="1"/>
</dbReference>
<keyword evidence="6 8" id="KW-0368">Histidine biosynthesis</keyword>
<dbReference type="PANTHER" id="PTHR21039">
    <property type="entry name" value="HISTIDINOL PHOSPHATASE-RELATED"/>
    <property type="match status" value="1"/>
</dbReference>
<dbReference type="InterPro" id="IPR003141">
    <property type="entry name" value="Pol/His_phosphatase_N"/>
</dbReference>
<keyword evidence="5 8" id="KW-0378">Hydrolase</keyword>
<proteinExistence type="inferred from homology"/>
<dbReference type="Pfam" id="PF02811">
    <property type="entry name" value="PHP"/>
    <property type="match status" value="1"/>
</dbReference>
<dbReference type="SMART" id="SM00481">
    <property type="entry name" value="POLIIIAc"/>
    <property type="match status" value="1"/>
</dbReference>
<dbReference type="GO" id="GO:0005737">
    <property type="term" value="C:cytoplasm"/>
    <property type="evidence" value="ECO:0007669"/>
    <property type="project" value="TreeGrafter"/>
</dbReference>
<dbReference type="GO" id="GO:0000105">
    <property type="term" value="P:L-histidine biosynthetic process"/>
    <property type="evidence" value="ECO:0007669"/>
    <property type="project" value="UniProtKB-UniRule"/>
</dbReference>
<dbReference type="InterPro" id="IPR010140">
    <property type="entry name" value="Histidinol_P_phosphatase_HisJ"/>
</dbReference>
<dbReference type="SUPFAM" id="SSF89550">
    <property type="entry name" value="PHP domain-like"/>
    <property type="match status" value="1"/>
</dbReference>
<accession>A0A1I3AVL5</accession>
<organism evidence="10 11">
    <name type="scientific">Tindallia magadiensis</name>
    <dbReference type="NCBI Taxonomy" id="69895"/>
    <lineage>
        <taxon>Bacteria</taxon>
        <taxon>Bacillati</taxon>
        <taxon>Bacillota</taxon>
        <taxon>Clostridia</taxon>
        <taxon>Peptostreptococcales</taxon>
        <taxon>Tindalliaceae</taxon>
        <taxon>Tindallia</taxon>
    </lineage>
</organism>
<dbReference type="PANTHER" id="PTHR21039:SF0">
    <property type="entry name" value="HISTIDINOL-PHOSPHATASE"/>
    <property type="match status" value="1"/>
</dbReference>
<evidence type="ECO:0000256" key="3">
    <source>
        <dbReference type="ARBA" id="ARBA00013085"/>
    </source>
</evidence>
<evidence type="ECO:0000256" key="6">
    <source>
        <dbReference type="ARBA" id="ARBA00023102"/>
    </source>
</evidence>
<gene>
    <name evidence="10" type="ORF">SAMN05192551_101430</name>
</gene>
<dbReference type="UniPathway" id="UPA00031">
    <property type="reaction ID" value="UER00013"/>
</dbReference>
<dbReference type="Gene3D" id="3.20.20.140">
    <property type="entry name" value="Metal-dependent hydrolases"/>
    <property type="match status" value="1"/>
</dbReference>
<comment type="pathway">
    <text evidence="1 8">Amino-acid biosynthesis; L-histidine biosynthesis; L-histidine from 5-phospho-alpha-D-ribose 1-diphosphate: step 8/9.</text>
</comment>
<dbReference type="AlphaFoldDB" id="A0A1I3AVL5"/>
<evidence type="ECO:0000256" key="5">
    <source>
        <dbReference type="ARBA" id="ARBA00022801"/>
    </source>
</evidence>
<evidence type="ECO:0000256" key="8">
    <source>
        <dbReference type="RuleBase" id="RU366003"/>
    </source>
</evidence>
<feature type="domain" description="Polymerase/histidinol phosphatase N-terminal" evidence="9">
    <location>
        <begin position="2"/>
        <end position="84"/>
    </location>
</feature>
<dbReference type="STRING" id="69895.SAMN05192551_101430"/>
<keyword evidence="11" id="KW-1185">Reference proteome</keyword>
<reference evidence="11" key="1">
    <citation type="submission" date="2016-10" db="EMBL/GenBank/DDBJ databases">
        <authorList>
            <person name="Varghese N."/>
            <person name="Submissions S."/>
        </authorList>
    </citation>
    <scope>NUCLEOTIDE SEQUENCE [LARGE SCALE GENOMIC DNA]</scope>
    <source>
        <strain evidence="11">Z-7934</strain>
    </source>
</reference>
<dbReference type="GO" id="GO:0004401">
    <property type="term" value="F:histidinol-phosphatase activity"/>
    <property type="evidence" value="ECO:0007669"/>
    <property type="project" value="UniProtKB-UniRule"/>
</dbReference>
<dbReference type="EMBL" id="FOQA01000001">
    <property type="protein sequence ID" value="SFH54062.1"/>
    <property type="molecule type" value="Genomic_DNA"/>
</dbReference>
<evidence type="ECO:0000256" key="1">
    <source>
        <dbReference type="ARBA" id="ARBA00004970"/>
    </source>
</evidence>
<dbReference type="RefSeq" id="WP_093369156.1">
    <property type="nucleotide sequence ID" value="NZ_FOQA01000001.1"/>
</dbReference>
<evidence type="ECO:0000256" key="2">
    <source>
        <dbReference type="ARBA" id="ARBA00009152"/>
    </source>
</evidence>
<dbReference type="EC" id="3.1.3.15" evidence="3 8"/>
<dbReference type="Proteomes" id="UP000199287">
    <property type="component" value="Unassembled WGS sequence"/>
</dbReference>
<evidence type="ECO:0000313" key="11">
    <source>
        <dbReference type="Proteomes" id="UP000199287"/>
    </source>
</evidence>
<sequence length="268" mass="31337">MIDYHVHTHHSFDGFHSMEELVIKGISLGLSEICFTDHKDYDYDGKGSEFTFSYKDYFLELEQIQNKFEHEISIKSGVEFGLQPHNIEQYEKDVALFPFDYIIGSIHSAKKTDIFIGDFFKTRNQRQAYEDYFDDMLQVIRKNATFSVLGHMDVIKRYGDFSDPLPLDEYIEYPSTIFKEIIQKGKGIEVNTSGFRYNLKTTHPSIDLLKLFHQLGGEIIVPGSDTHQIKDLGFHLLETLKVLHYIGYRYIASFDKMKPQFHKIESFL</sequence>
<dbReference type="InterPro" id="IPR004013">
    <property type="entry name" value="PHP_dom"/>
</dbReference>
<dbReference type="OrthoDB" id="9775255at2"/>
<evidence type="ECO:0000313" key="10">
    <source>
        <dbReference type="EMBL" id="SFH54062.1"/>
    </source>
</evidence>
<evidence type="ECO:0000256" key="7">
    <source>
        <dbReference type="ARBA" id="ARBA00049158"/>
    </source>
</evidence>
<evidence type="ECO:0000256" key="4">
    <source>
        <dbReference type="ARBA" id="ARBA00022605"/>
    </source>
</evidence>
<comment type="similarity">
    <text evidence="2 8">Belongs to the PHP hydrolase family. HisK subfamily.</text>
</comment>